<dbReference type="RefSeq" id="XP_022107238.1">
    <property type="nucleotide sequence ID" value="XM_022251546.1"/>
</dbReference>
<feature type="transmembrane region" description="Helical" evidence="2">
    <location>
        <begin position="98"/>
        <end position="123"/>
    </location>
</feature>
<evidence type="ECO:0000313" key="4">
    <source>
        <dbReference type="RefSeq" id="XP_022107238.1"/>
    </source>
</evidence>
<feature type="compositionally biased region" description="Polar residues" evidence="1">
    <location>
        <begin position="27"/>
        <end position="48"/>
    </location>
</feature>
<feature type="compositionally biased region" description="Basic and acidic residues" evidence="1">
    <location>
        <begin position="300"/>
        <end position="330"/>
    </location>
</feature>
<organism evidence="3 4">
    <name type="scientific">Acanthaster planci</name>
    <name type="common">Crown-of-thorns starfish</name>
    <dbReference type="NCBI Taxonomy" id="133434"/>
    <lineage>
        <taxon>Eukaryota</taxon>
        <taxon>Metazoa</taxon>
        <taxon>Echinodermata</taxon>
        <taxon>Eleutherozoa</taxon>
        <taxon>Asterozoa</taxon>
        <taxon>Asteroidea</taxon>
        <taxon>Valvatacea</taxon>
        <taxon>Valvatida</taxon>
        <taxon>Acanthasteridae</taxon>
        <taxon>Acanthaster</taxon>
    </lineage>
</organism>
<feature type="compositionally biased region" description="Polar residues" evidence="1">
    <location>
        <begin position="61"/>
        <end position="77"/>
    </location>
</feature>
<feature type="region of interest" description="Disordered" evidence="1">
    <location>
        <begin position="1"/>
        <end position="77"/>
    </location>
</feature>
<reference evidence="4" key="1">
    <citation type="submission" date="2025-08" db="UniProtKB">
        <authorList>
            <consortium name="RefSeq"/>
        </authorList>
    </citation>
    <scope>IDENTIFICATION</scope>
</reference>
<name>A0A8B7ZNR8_ACAPL</name>
<protein>
    <submittedName>
        <fullName evidence="4">Uncharacterized protein LOC110988224 isoform X1</fullName>
    </submittedName>
</protein>
<evidence type="ECO:0000256" key="1">
    <source>
        <dbReference type="SAM" id="MobiDB-lite"/>
    </source>
</evidence>
<keyword evidence="2" id="KW-0472">Membrane</keyword>
<keyword evidence="3" id="KW-1185">Reference proteome</keyword>
<evidence type="ECO:0000313" key="3">
    <source>
        <dbReference type="Proteomes" id="UP000694845"/>
    </source>
</evidence>
<feature type="compositionally biased region" description="Low complexity" evidence="1">
    <location>
        <begin position="49"/>
        <end position="60"/>
    </location>
</feature>
<evidence type="ECO:0000256" key="2">
    <source>
        <dbReference type="SAM" id="Phobius"/>
    </source>
</evidence>
<sequence length="422" mass="45580">MTISTECASLTSTTSAPDSGIPGQGGNHTTAPLGQTQDSTATSGQGENSLTPSVVSTLSTNDHAQPGSTYDTTPSPRFITSSPGTTISMPALSLSVTVIVAVGGAVGVIILILFIIIACLVASRRKTERRGHREESELIYESPIAATDHPLNHAGDRYVNVPLETIVHSGPAATPHHHHVPPSGAGGLPSEYAQATPRSHRKPSFEYTVPNQDNLPSQEDVPPPEYAEVTPRIHRQQPQHDYSVANPDNPPSQAGMLPPEYAEVTPRSQRRQPPPEYAMLDPDNPPLKMEDDGYSYAAVQEEKCRASPDGEEKAEQEWSGERPLDGKGEEIQSGGASYPFGEYAEVGQDFKSDSPELECLDMGKITGEISKGEEVVPYFVDNILYMDSSDEALIREQAFVNESLVTSKKKKKGKEKPRLDPF</sequence>
<dbReference type="KEGG" id="aplc:110988224"/>
<gene>
    <name evidence="4" type="primary">LOC110988224</name>
</gene>
<dbReference type="Proteomes" id="UP000694845">
    <property type="component" value="Unplaced"/>
</dbReference>
<keyword evidence="2" id="KW-0812">Transmembrane</keyword>
<feature type="region of interest" description="Disordered" evidence="1">
    <location>
        <begin position="169"/>
        <end position="342"/>
    </location>
</feature>
<feature type="compositionally biased region" description="Polar residues" evidence="1">
    <location>
        <begin position="1"/>
        <end position="17"/>
    </location>
</feature>
<dbReference type="AlphaFoldDB" id="A0A8B7ZNR8"/>
<proteinExistence type="predicted"/>
<keyword evidence="2" id="KW-1133">Transmembrane helix</keyword>
<accession>A0A8B7ZNR8</accession>
<dbReference type="GeneID" id="110988224"/>